<evidence type="ECO:0000256" key="1">
    <source>
        <dbReference type="ARBA" id="ARBA00022438"/>
    </source>
</evidence>
<feature type="binding site" evidence="7">
    <location>
        <position position="298"/>
    </location>
    <ligand>
        <name>Zn(2+)</name>
        <dbReference type="ChEBI" id="CHEBI:29105"/>
        <label>1</label>
    </ligand>
</feature>
<dbReference type="GO" id="GO:0004177">
    <property type="term" value="F:aminopeptidase activity"/>
    <property type="evidence" value="ECO:0007669"/>
    <property type="project" value="UniProtKB-KW"/>
</dbReference>
<feature type="binding site" evidence="7">
    <location>
        <position position="271"/>
    </location>
    <ligand>
        <name>Zn(2+)</name>
        <dbReference type="ChEBI" id="CHEBI:29105"/>
        <label>2</label>
        <note>catalytic</note>
    </ligand>
</feature>
<dbReference type="GO" id="GO:0006508">
    <property type="term" value="P:proteolysis"/>
    <property type="evidence" value="ECO:0007669"/>
    <property type="project" value="UniProtKB-KW"/>
</dbReference>
<dbReference type="InterPro" id="IPR007484">
    <property type="entry name" value="Peptidase_M28"/>
</dbReference>
<dbReference type="RefSeq" id="WP_119852949.1">
    <property type="nucleotide sequence ID" value="NZ_QYSE01000002.1"/>
</dbReference>
<evidence type="ECO:0000256" key="2">
    <source>
        <dbReference type="ARBA" id="ARBA00022670"/>
    </source>
</evidence>
<dbReference type="CDD" id="cd03879">
    <property type="entry name" value="M28_AAP"/>
    <property type="match status" value="1"/>
</dbReference>
<feature type="signal peptide" evidence="9">
    <location>
        <begin position="1"/>
        <end position="23"/>
    </location>
</feature>
<dbReference type="InterPro" id="IPR012189">
    <property type="entry name" value="Pept_M28E_Ap1"/>
</dbReference>
<evidence type="ECO:0000259" key="11">
    <source>
        <dbReference type="Pfam" id="PF04389"/>
    </source>
</evidence>
<accession>A0A3A3ENZ4</accession>
<evidence type="ECO:0000256" key="7">
    <source>
        <dbReference type="PIRSR" id="PIRSR036685-1"/>
    </source>
</evidence>
<name>A0A3A3ENZ4_9GAMM</name>
<feature type="domain" description="Peptidase C-terminal archaeal/bacterial" evidence="10">
    <location>
        <begin position="543"/>
        <end position="605"/>
    </location>
</feature>
<reference evidence="12 13" key="1">
    <citation type="submission" date="2018-09" db="EMBL/GenBank/DDBJ databases">
        <title>Identification of marine bacteria producing industrial enzymes.</title>
        <authorList>
            <person name="Cheng T.H."/>
            <person name="Saidin J."/>
            <person name="Muhd D.D."/>
            <person name="Isa M.N.M."/>
            <person name="Bakar M.F.A."/>
            <person name="Ismail N."/>
        </authorList>
    </citation>
    <scope>NUCLEOTIDE SEQUENCE [LARGE SCALE GENOMIC DNA]</scope>
    <source>
        <strain evidence="12 13">MNAD 1.6</strain>
    </source>
</reference>
<dbReference type="PANTHER" id="PTHR12147:SF56">
    <property type="entry name" value="AMINOPEPTIDASE YDR415C-RELATED"/>
    <property type="match status" value="1"/>
</dbReference>
<dbReference type="InterPro" id="IPR045175">
    <property type="entry name" value="M28_fam"/>
</dbReference>
<feature type="disulfide bond" evidence="8">
    <location>
        <begin position="342"/>
        <end position="346"/>
    </location>
</feature>
<keyword evidence="6 7" id="KW-0862">Zinc</keyword>
<dbReference type="GO" id="GO:0046872">
    <property type="term" value="F:metal ion binding"/>
    <property type="evidence" value="ECO:0007669"/>
    <property type="project" value="UniProtKB-KW"/>
</dbReference>
<organism evidence="12 13">
    <name type="scientific">Pseudoalteromonas gelatinilytica</name>
    <dbReference type="NCBI Taxonomy" id="1703256"/>
    <lineage>
        <taxon>Bacteria</taxon>
        <taxon>Pseudomonadati</taxon>
        <taxon>Pseudomonadota</taxon>
        <taxon>Gammaproteobacteria</taxon>
        <taxon>Alteromonadales</taxon>
        <taxon>Pseudoalteromonadaceae</taxon>
        <taxon>Pseudoalteromonas</taxon>
    </lineage>
</organism>
<evidence type="ECO:0000313" key="12">
    <source>
        <dbReference type="EMBL" id="RJF35436.1"/>
    </source>
</evidence>
<protein>
    <submittedName>
        <fullName evidence="12">M20/M25/M40 family metallo-hydrolase</fullName>
    </submittedName>
</protein>
<keyword evidence="2" id="KW-0645">Protease</keyword>
<keyword evidence="5 12" id="KW-0378">Hydrolase</keyword>
<dbReference type="PIRSF" id="PIRSF036685">
    <property type="entry name" value="BacLeuNPeptidase"/>
    <property type="match status" value="1"/>
</dbReference>
<evidence type="ECO:0000256" key="6">
    <source>
        <dbReference type="ARBA" id="ARBA00022833"/>
    </source>
</evidence>
<dbReference type="InterPro" id="IPR007280">
    <property type="entry name" value="Peptidase_C_arc/bac"/>
</dbReference>
<evidence type="ECO:0000256" key="5">
    <source>
        <dbReference type="ARBA" id="ARBA00022801"/>
    </source>
</evidence>
<dbReference type="Pfam" id="PF04389">
    <property type="entry name" value="Peptidase_M28"/>
    <property type="match status" value="1"/>
</dbReference>
<dbReference type="SUPFAM" id="SSF53187">
    <property type="entry name" value="Zn-dependent exopeptidases"/>
    <property type="match status" value="1"/>
</dbReference>
<keyword evidence="8" id="KW-1015">Disulfide bond</keyword>
<keyword evidence="1" id="KW-0031">Aminopeptidase</keyword>
<dbReference type="Proteomes" id="UP000265938">
    <property type="component" value="Unassembled WGS sequence"/>
</dbReference>
<feature type="binding site" evidence="7">
    <location>
        <position position="217"/>
    </location>
    <ligand>
        <name>Zn(2+)</name>
        <dbReference type="ChEBI" id="CHEBI:29105"/>
        <label>1</label>
    </ligand>
</feature>
<feature type="domain" description="Peptidase M28" evidence="11">
    <location>
        <begin position="198"/>
        <end position="381"/>
    </location>
</feature>
<dbReference type="GO" id="GO:0008235">
    <property type="term" value="F:metalloexopeptidase activity"/>
    <property type="evidence" value="ECO:0007669"/>
    <property type="project" value="InterPro"/>
</dbReference>
<evidence type="ECO:0000256" key="9">
    <source>
        <dbReference type="SAM" id="SignalP"/>
    </source>
</evidence>
<keyword evidence="3 7" id="KW-0479">Metal-binding</keyword>
<feature type="binding site" evidence="7">
    <location>
        <position position="375"/>
    </location>
    <ligand>
        <name>Zn(2+)</name>
        <dbReference type="ChEBI" id="CHEBI:29105"/>
        <label>2</label>
        <note>catalytic</note>
    </ligand>
</feature>
<feature type="domain" description="Peptidase C-terminal archaeal/bacterial" evidence="10">
    <location>
        <begin position="434"/>
        <end position="500"/>
    </location>
</feature>
<dbReference type="EMBL" id="QYSE01000002">
    <property type="protein sequence ID" value="RJF35436.1"/>
    <property type="molecule type" value="Genomic_DNA"/>
</dbReference>
<evidence type="ECO:0000256" key="3">
    <source>
        <dbReference type="ARBA" id="ARBA00022723"/>
    </source>
</evidence>
<dbReference type="Gene3D" id="2.60.120.380">
    <property type="match status" value="2"/>
</dbReference>
<feature type="binding site" evidence="7">
    <location>
        <position position="236"/>
    </location>
    <ligand>
        <name>Zn(2+)</name>
        <dbReference type="ChEBI" id="CHEBI:29105"/>
        <label>1</label>
    </ligand>
</feature>
<sequence length="620" mass="66975">MTTRLTQCLVGFATLSLSQLSYAAQDETIWVTIDALAAQHFQQNTVSKRKQSSNFAMQKSALNQVNFMRVNKQDIAGLSEFMHDNYHRCGGFVAHDSLADAELYTQQLNAVSQGTMNASLVNYSIDNAATVNALLSSIDSSELSDTVNSMMNFHNRYYAVQSGVDAADWLKSHWQQIASSRSDITVEYFNHSFSQSSVIVTIPGAEKADEIVIIGGHLDSINQSNPSNGRAPGADDNASGIAVLTQTLKAIVENNYQPQRTIQIMGFAAEEVGLRGSKDIAQSYKTLGKNVVGMVQFDMTGNHGSSTDIVMMTDYTNSSQNQYLSQLLDAYQPTVSYGFDQCGYGCSDHASWYQQGFAASMPFESTMSDINPLIHTSNDAQFDAAHASKFAKLAVSYVAEMAKNAGDVVTEPTNQLENGVAKTGLAGAAKEQLFFTLEVPAMSSNLEFVTEGGSGDADLYVKFGSKPTLQDFDCKSTTSTSNESCVMSSVQTGTYHVMVEAWNEISNVSLTGSYSTSSGGDNVDRTETNVSVATGSWQRFTQQIPAGLSNLTVTITGGSGDADLYVNYGSASTSSNYLCRPYKNGNEESCQFDNPQSGTWYIDLQGYRAASGVTLTIQGQ</sequence>
<dbReference type="Gene3D" id="3.40.630.10">
    <property type="entry name" value="Zn peptidases"/>
    <property type="match status" value="1"/>
</dbReference>
<evidence type="ECO:0000256" key="4">
    <source>
        <dbReference type="ARBA" id="ARBA00022729"/>
    </source>
</evidence>
<feature type="chain" id="PRO_5017320853" evidence="9">
    <location>
        <begin position="24"/>
        <end position="620"/>
    </location>
</feature>
<evidence type="ECO:0000313" key="13">
    <source>
        <dbReference type="Proteomes" id="UP000265938"/>
    </source>
</evidence>
<comment type="caution">
    <text evidence="12">The sequence shown here is derived from an EMBL/GenBank/DDBJ whole genome shotgun (WGS) entry which is preliminary data.</text>
</comment>
<keyword evidence="4 9" id="KW-0732">Signal</keyword>
<comment type="cofactor">
    <cofactor evidence="7">
        <name>Zn(2+)</name>
        <dbReference type="ChEBI" id="CHEBI:29105"/>
    </cofactor>
    <text evidence="7">Binds 2 Zn(2+) ions per subunit.</text>
</comment>
<evidence type="ECO:0000259" key="10">
    <source>
        <dbReference type="Pfam" id="PF04151"/>
    </source>
</evidence>
<dbReference type="AlphaFoldDB" id="A0A3A3ENZ4"/>
<dbReference type="Pfam" id="PF04151">
    <property type="entry name" value="PPC"/>
    <property type="match status" value="2"/>
</dbReference>
<gene>
    <name evidence="12" type="ORF">D4741_10685</name>
</gene>
<evidence type="ECO:0000256" key="8">
    <source>
        <dbReference type="PIRSR" id="PIRSR036685-2"/>
    </source>
</evidence>
<dbReference type="PANTHER" id="PTHR12147">
    <property type="entry name" value="METALLOPEPTIDASE M28 FAMILY MEMBER"/>
    <property type="match status" value="1"/>
</dbReference>
<proteinExistence type="predicted"/>